<sequence length="129" mass="15343">MLKADERKEQLNTMSEEERRAEEQRYVEMRKKHGEHPKVNHPFKGSEDQLKEVWQESDGLDLDNFDPKTFLKIHGVRCLAQGHFDMEHRPAWTRTTNLVLPSTPSLAPRHDDPNWYQSGFCWNKHYKAK</sequence>
<dbReference type="AlphaFoldDB" id="A0AAQ4QR41"/>
<dbReference type="Proteomes" id="UP000007635">
    <property type="component" value="Chromosome Y"/>
</dbReference>
<reference evidence="3 4" key="1">
    <citation type="journal article" date="2021" name="G3 (Bethesda)">
        <title>Improved contiguity of the threespine stickleback genome using long-read sequencing.</title>
        <authorList>
            <person name="Nath S."/>
            <person name="Shaw D.E."/>
            <person name="White M.A."/>
        </authorList>
    </citation>
    <scope>NUCLEOTIDE SEQUENCE [LARGE SCALE GENOMIC DNA]</scope>
    <source>
        <strain evidence="3 4">Lake Benthic</strain>
    </source>
</reference>
<organism evidence="3 4">
    <name type="scientific">Gasterosteus aculeatus aculeatus</name>
    <name type="common">three-spined stickleback</name>
    <dbReference type="NCBI Taxonomy" id="481459"/>
    <lineage>
        <taxon>Eukaryota</taxon>
        <taxon>Metazoa</taxon>
        <taxon>Chordata</taxon>
        <taxon>Craniata</taxon>
        <taxon>Vertebrata</taxon>
        <taxon>Euteleostomi</taxon>
        <taxon>Actinopterygii</taxon>
        <taxon>Neopterygii</taxon>
        <taxon>Teleostei</taxon>
        <taxon>Neoteleostei</taxon>
        <taxon>Acanthomorphata</taxon>
        <taxon>Eupercaria</taxon>
        <taxon>Perciformes</taxon>
        <taxon>Cottioidei</taxon>
        <taxon>Gasterosteales</taxon>
        <taxon>Gasterosteidae</taxon>
        <taxon>Gasterosteus</taxon>
    </lineage>
</organism>
<dbReference type="GO" id="GO:0070062">
    <property type="term" value="C:extracellular exosome"/>
    <property type="evidence" value="ECO:0007669"/>
    <property type="project" value="TreeGrafter"/>
</dbReference>
<accession>A0AAQ4QR41</accession>
<feature type="region of interest" description="Disordered" evidence="2">
    <location>
        <begin position="1"/>
        <end position="22"/>
    </location>
</feature>
<protein>
    <submittedName>
        <fullName evidence="3">Uncharacterized protein</fullName>
    </submittedName>
</protein>
<dbReference type="PANTHER" id="PTHR19237">
    <property type="entry name" value="NUCLEOBINDIN"/>
    <property type="match status" value="1"/>
</dbReference>
<dbReference type="GO" id="GO:0005509">
    <property type="term" value="F:calcium ion binding"/>
    <property type="evidence" value="ECO:0007669"/>
    <property type="project" value="TreeGrafter"/>
</dbReference>
<evidence type="ECO:0000256" key="1">
    <source>
        <dbReference type="ARBA" id="ARBA00022729"/>
    </source>
</evidence>
<evidence type="ECO:0000313" key="3">
    <source>
        <dbReference type="Ensembl" id="ENSGACP00000053322.1"/>
    </source>
</evidence>
<dbReference type="GeneTree" id="ENSGT00390000001927"/>
<proteinExistence type="predicted"/>
<name>A0AAQ4QR41_GASAC</name>
<keyword evidence="1" id="KW-0732">Signal</keyword>
<reference evidence="3" key="3">
    <citation type="submission" date="2025-09" db="UniProtKB">
        <authorList>
            <consortium name="Ensembl"/>
        </authorList>
    </citation>
    <scope>IDENTIFICATION</scope>
</reference>
<reference evidence="3" key="2">
    <citation type="submission" date="2025-08" db="UniProtKB">
        <authorList>
            <consortium name="Ensembl"/>
        </authorList>
    </citation>
    <scope>IDENTIFICATION</scope>
</reference>
<dbReference type="PANTHER" id="PTHR19237:SF23">
    <property type="entry name" value="NUCLEOBINDIN 2B"/>
    <property type="match status" value="1"/>
</dbReference>
<dbReference type="Ensembl" id="ENSGACT00000075131.1">
    <property type="protein sequence ID" value="ENSGACP00000053322.1"/>
    <property type="gene ID" value="ENSGACG00000025692.1"/>
</dbReference>
<dbReference type="GO" id="GO:0005793">
    <property type="term" value="C:endoplasmic reticulum-Golgi intermediate compartment"/>
    <property type="evidence" value="ECO:0007669"/>
    <property type="project" value="TreeGrafter"/>
</dbReference>
<evidence type="ECO:0000313" key="4">
    <source>
        <dbReference type="Proteomes" id="UP000007635"/>
    </source>
</evidence>
<dbReference type="InterPro" id="IPR040250">
    <property type="entry name" value="Nucleobindin"/>
</dbReference>
<keyword evidence="4" id="KW-1185">Reference proteome</keyword>
<evidence type="ECO:0000256" key="2">
    <source>
        <dbReference type="SAM" id="MobiDB-lite"/>
    </source>
</evidence>